<dbReference type="InParanoid" id="J0D1W6"/>
<feature type="compositionally biased region" description="Basic and acidic residues" evidence="1">
    <location>
        <begin position="446"/>
        <end position="466"/>
    </location>
</feature>
<feature type="non-terminal residue" evidence="2">
    <location>
        <position position="696"/>
    </location>
</feature>
<gene>
    <name evidence="2" type="ORF">AURDEDRAFT_178322</name>
</gene>
<dbReference type="KEGG" id="adl:AURDEDRAFT_178322"/>
<dbReference type="AlphaFoldDB" id="J0D1W6"/>
<feature type="region of interest" description="Disordered" evidence="1">
    <location>
        <begin position="92"/>
        <end position="131"/>
    </location>
</feature>
<reference evidence="3" key="1">
    <citation type="journal article" date="2012" name="Science">
        <title>The Paleozoic origin of enzymatic lignin decomposition reconstructed from 31 fungal genomes.</title>
        <authorList>
            <person name="Floudas D."/>
            <person name="Binder M."/>
            <person name="Riley R."/>
            <person name="Barry K."/>
            <person name="Blanchette R.A."/>
            <person name="Henrissat B."/>
            <person name="Martinez A.T."/>
            <person name="Otillar R."/>
            <person name="Spatafora J.W."/>
            <person name="Yadav J.S."/>
            <person name="Aerts A."/>
            <person name="Benoit I."/>
            <person name="Boyd A."/>
            <person name="Carlson A."/>
            <person name="Copeland A."/>
            <person name="Coutinho P.M."/>
            <person name="de Vries R.P."/>
            <person name="Ferreira P."/>
            <person name="Findley K."/>
            <person name="Foster B."/>
            <person name="Gaskell J."/>
            <person name="Glotzer D."/>
            <person name="Gorecki P."/>
            <person name="Heitman J."/>
            <person name="Hesse C."/>
            <person name="Hori C."/>
            <person name="Igarashi K."/>
            <person name="Jurgens J.A."/>
            <person name="Kallen N."/>
            <person name="Kersten P."/>
            <person name="Kohler A."/>
            <person name="Kuees U."/>
            <person name="Kumar T.K.A."/>
            <person name="Kuo A."/>
            <person name="LaButti K."/>
            <person name="Larrondo L.F."/>
            <person name="Lindquist E."/>
            <person name="Ling A."/>
            <person name="Lombard V."/>
            <person name="Lucas S."/>
            <person name="Lundell T."/>
            <person name="Martin R."/>
            <person name="McLaughlin D.J."/>
            <person name="Morgenstern I."/>
            <person name="Morin E."/>
            <person name="Murat C."/>
            <person name="Nagy L.G."/>
            <person name="Nolan M."/>
            <person name="Ohm R.A."/>
            <person name="Patyshakuliyeva A."/>
            <person name="Rokas A."/>
            <person name="Ruiz-Duenas F.J."/>
            <person name="Sabat G."/>
            <person name="Salamov A."/>
            <person name="Samejima M."/>
            <person name="Schmutz J."/>
            <person name="Slot J.C."/>
            <person name="St John F."/>
            <person name="Stenlid J."/>
            <person name="Sun H."/>
            <person name="Sun S."/>
            <person name="Syed K."/>
            <person name="Tsang A."/>
            <person name="Wiebenga A."/>
            <person name="Young D."/>
            <person name="Pisabarro A."/>
            <person name="Eastwood D.C."/>
            <person name="Martin F."/>
            <person name="Cullen D."/>
            <person name="Grigoriev I.V."/>
            <person name="Hibbett D.S."/>
        </authorList>
    </citation>
    <scope>NUCLEOTIDE SEQUENCE [LARGE SCALE GENOMIC DNA]</scope>
    <source>
        <strain evidence="3">TFB10046</strain>
    </source>
</reference>
<accession>J0D1W6</accession>
<feature type="region of interest" description="Disordered" evidence="1">
    <location>
        <begin position="446"/>
        <end position="531"/>
    </location>
</feature>
<organism evidence="2 3">
    <name type="scientific">Auricularia subglabra (strain TFB-10046 / SS5)</name>
    <name type="common">White-rot fungus</name>
    <name type="synonym">Auricularia delicata (strain TFB10046)</name>
    <dbReference type="NCBI Taxonomy" id="717982"/>
    <lineage>
        <taxon>Eukaryota</taxon>
        <taxon>Fungi</taxon>
        <taxon>Dikarya</taxon>
        <taxon>Basidiomycota</taxon>
        <taxon>Agaricomycotina</taxon>
        <taxon>Agaricomycetes</taxon>
        <taxon>Auriculariales</taxon>
        <taxon>Auriculariaceae</taxon>
        <taxon>Auricularia</taxon>
    </lineage>
</organism>
<feature type="compositionally biased region" description="Low complexity" evidence="1">
    <location>
        <begin position="476"/>
        <end position="490"/>
    </location>
</feature>
<feature type="compositionally biased region" description="Pro residues" evidence="1">
    <location>
        <begin position="562"/>
        <end position="576"/>
    </location>
</feature>
<keyword evidence="3" id="KW-1185">Reference proteome</keyword>
<protein>
    <submittedName>
        <fullName evidence="2">Uncharacterized protein</fullName>
    </submittedName>
</protein>
<sequence length="696" mass="74479">MSSELAPACAFCGCQEFLYTPAADAAVDQLLHPPQALRCENCPHTFREHGDIPPMLECTQCTHCSRFRLGALGDRLSATTCVCTHPWAYHRRPSQNPPSTGRDTARSVPLPPNPIPTGAQPAPASSGGTGLLHSATARRFTTFNEMHGVSASGSTASANAQRTAAAKRHHKTGGLVPGGVVGRTRTAQPPPVRALRPPVISQSASSSSQSPAAIEPVVPLPPPPLKRTIIIFPADVTSLFTPRAPFPVLADLGLSPKFTIVKINPQLYTAFVDIMKELELVFQAEIPANASTPPRLLPAIMAAVEAHLSDRNIRLYPRSARTSAAPPFSLLKPGKAGNLVRFKQLVITPDVFSTKHLPKGIAGTSDVYIGTTAPSSFLLSDARLAQIRNVGLLTAPVVATPTPHHFCFMPHAIQVISQLDSNPVVLTPGLCAAICGPMLAAGATADVHHSDSQPDGEKRSPMDVDHAPLPSPPRAPASSLRPDQPARSPSPTVPPFFTPSPPPSTPSRVTPFRPAAVHPLQPPMSPDFSGLPDEAARLFRQLTAFTHAPYTPATALHLAVSPTPPPPDRLSPPAPSPDAIVISSDEDEQPVPARHGSVPLRQLQSSAPDVEEELPPSTPQTYLRWSTHYRSFIDILEAELQQYVPSEDVYFRYLFPYDKPTLGYVVSSILVTLANSLPRVDVANNQLCAQLVKEME</sequence>
<feature type="region of interest" description="Disordered" evidence="1">
    <location>
        <begin position="557"/>
        <end position="581"/>
    </location>
</feature>
<dbReference type="EMBL" id="JH688825">
    <property type="protein sequence ID" value="EJD32587.1"/>
    <property type="molecule type" value="Genomic_DNA"/>
</dbReference>
<evidence type="ECO:0000256" key="1">
    <source>
        <dbReference type="SAM" id="MobiDB-lite"/>
    </source>
</evidence>
<feature type="region of interest" description="Disordered" evidence="1">
    <location>
        <begin position="168"/>
        <end position="195"/>
    </location>
</feature>
<dbReference type="Proteomes" id="UP000006514">
    <property type="component" value="Unassembled WGS sequence"/>
</dbReference>
<evidence type="ECO:0000313" key="3">
    <source>
        <dbReference type="Proteomes" id="UP000006514"/>
    </source>
</evidence>
<proteinExistence type="predicted"/>
<feature type="compositionally biased region" description="Pro residues" evidence="1">
    <location>
        <begin position="491"/>
        <end position="505"/>
    </location>
</feature>
<name>J0D1W6_AURST</name>
<evidence type="ECO:0000313" key="2">
    <source>
        <dbReference type="EMBL" id="EJD32587.1"/>
    </source>
</evidence>